<comment type="subcellular location">
    <subcellularLocation>
        <location evidence="9">Cytoplasm</location>
    </subcellularLocation>
</comment>
<dbReference type="AlphaFoldDB" id="A0A938XSB3"/>
<comment type="pathway">
    <text evidence="9">Cofactor biosynthesis; coenzyme A biosynthesis; CoA from (R)-pantothenate: step 4/5.</text>
</comment>
<evidence type="ECO:0000313" key="12">
    <source>
        <dbReference type="Proteomes" id="UP000717624"/>
    </source>
</evidence>
<feature type="binding site" evidence="9">
    <location>
        <position position="98"/>
    </location>
    <ligand>
        <name>ATP</name>
        <dbReference type="ChEBI" id="CHEBI:30616"/>
    </ligand>
</feature>
<evidence type="ECO:0000256" key="8">
    <source>
        <dbReference type="ARBA" id="ARBA00029346"/>
    </source>
</evidence>
<evidence type="ECO:0000256" key="2">
    <source>
        <dbReference type="ARBA" id="ARBA00022679"/>
    </source>
</evidence>
<keyword evidence="1 9" id="KW-0963">Cytoplasm</keyword>
<keyword evidence="6 9" id="KW-0460">Magnesium</keyword>
<comment type="catalytic activity">
    <reaction evidence="8 9">
        <text>(R)-4'-phosphopantetheine + ATP + H(+) = 3'-dephospho-CoA + diphosphate</text>
        <dbReference type="Rhea" id="RHEA:19801"/>
        <dbReference type="ChEBI" id="CHEBI:15378"/>
        <dbReference type="ChEBI" id="CHEBI:30616"/>
        <dbReference type="ChEBI" id="CHEBI:33019"/>
        <dbReference type="ChEBI" id="CHEBI:57328"/>
        <dbReference type="ChEBI" id="CHEBI:61723"/>
        <dbReference type="EC" id="2.7.7.3"/>
    </reaction>
</comment>
<dbReference type="SUPFAM" id="SSF52374">
    <property type="entry name" value="Nucleotidylyl transferase"/>
    <property type="match status" value="1"/>
</dbReference>
<dbReference type="Pfam" id="PF01467">
    <property type="entry name" value="CTP_transf_like"/>
    <property type="match status" value="1"/>
</dbReference>
<gene>
    <name evidence="9" type="primary">coaD</name>
    <name evidence="11" type="ORF">JOD01_001061</name>
</gene>
<dbReference type="EC" id="2.7.7.3" evidence="9"/>
<dbReference type="PRINTS" id="PR01020">
    <property type="entry name" value="LPSBIOSNTHSS"/>
</dbReference>
<dbReference type="GO" id="GO:0005737">
    <property type="term" value="C:cytoplasm"/>
    <property type="evidence" value="ECO:0007669"/>
    <property type="project" value="UniProtKB-SubCell"/>
</dbReference>
<feature type="binding site" evidence="9">
    <location>
        <begin position="123"/>
        <end position="129"/>
    </location>
    <ligand>
        <name>ATP</name>
        <dbReference type="ChEBI" id="CHEBI:30616"/>
    </ligand>
</feature>
<name>A0A938XSB3_9BACL</name>
<feature type="binding site" evidence="9">
    <location>
        <position position="41"/>
    </location>
    <ligand>
        <name>substrate</name>
    </ligand>
</feature>
<feature type="binding site" evidence="9">
    <location>
        <position position="17"/>
    </location>
    <ligand>
        <name>ATP</name>
        <dbReference type="ChEBI" id="CHEBI:30616"/>
    </ligand>
</feature>
<evidence type="ECO:0000256" key="3">
    <source>
        <dbReference type="ARBA" id="ARBA00022695"/>
    </source>
</evidence>
<accession>A0A938XSB3</accession>
<dbReference type="Gene3D" id="3.40.50.620">
    <property type="entry name" value="HUPs"/>
    <property type="match status" value="1"/>
</dbReference>
<keyword evidence="4 9" id="KW-0547">Nucleotide-binding</keyword>
<dbReference type="NCBIfam" id="TIGR01510">
    <property type="entry name" value="coaD_prev_kdtB"/>
    <property type="match status" value="1"/>
</dbReference>
<feature type="binding site" evidence="9">
    <location>
        <position position="87"/>
    </location>
    <ligand>
        <name>substrate</name>
    </ligand>
</feature>
<evidence type="ECO:0000256" key="6">
    <source>
        <dbReference type="ARBA" id="ARBA00022842"/>
    </source>
</evidence>
<evidence type="ECO:0000256" key="4">
    <source>
        <dbReference type="ARBA" id="ARBA00022741"/>
    </source>
</evidence>
<organism evidence="11 12">
    <name type="scientific">Brevibacillus fulvus</name>
    <dbReference type="NCBI Taxonomy" id="1125967"/>
    <lineage>
        <taxon>Bacteria</taxon>
        <taxon>Bacillati</taxon>
        <taxon>Bacillota</taxon>
        <taxon>Bacilli</taxon>
        <taxon>Bacillales</taxon>
        <taxon>Paenibacillaceae</taxon>
        <taxon>Brevibacillus</taxon>
    </lineage>
</organism>
<feature type="domain" description="Cytidyltransferase-like" evidence="10">
    <location>
        <begin position="6"/>
        <end position="133"/>
    </location>
</feature>
<feature type="binding site" evidence="9">
    <location>
        <position position="73"/>
    </location>
    <ligand>
        <name>substrate</name>
    </ligand>
</feature>
<keyword evidence="5 9" id="KW-0067">ATP-binding</keyword>
<dbReference type="PANTHER" id="PTHR21342:SF1">
    <property type="entry name" value="PHOSPHOPANTETHEINE ADENYLYLTRANSFERASE"/>
    <property type="match status" value="1"/>
</dbReference>
<evidence type="ECO:0000256" key="9">
    <source>
        <dbReference type="HAMAP-Rule" id="MF_00151"/>
    </source>
</evidence>
<comment type="function">
    <text evidence="9">Reversibly transfers an adenylyl group from ATP to 4'-phosphopantetheine, yielding dephospho-CoA (dPCoA) and pyrophosphate.</text>
</comment>
<comment type="caution">
    <text evidence="11">The sequence shown here is derived from an EMBL/GenBank/DDBJ whole genome shotgun (WGS) entry which is preliminary data.</text>
</comment>
<dbReference type="GO" id="GO:0004595">
    <property type="term" value="F:pantetheine-phosphate adenylyltransferase activity"/>
    <property type="evidence" value="ECO:0007669"/>
    <property type="project" value="UniProtKB-UniRule"/>
</dbReference>
<comment type="subunit">
    <text evidence="9">Homohexamer.</text>
</comment>
<reference evidence="11" key="1">
    <citation type="submission" date="2021-01" db="EMBL/GenBank/DDBJ databases">
        <title>Genomic Encyclopedia of Type Strains, Phase IV (KMG-IV): sequencing the most valuable type-strain genomes for metagenomic binning, comparative biology and taxonomic classification.</title>
        <authorList>
            <person name="Goeker M."/>
        </authorList>
    </citation>
    <scope>NUCLEOTIDE SEQUENCE</scope>
    <source>
        <strain evidence="11">DSM 25523</strain>
    </source>
</reference>
<dbReference type="NCBIfam" id="TIGR00125">
    <property type="entry name" value="cyt_tran_rel"/>
    <property type="match status" value="1"/>
</dbReference>
<dbReference type="EMBL" id="JAFBEB010000002">
    <property type="protein sequence ID" value="MBM7589463.1"/>
    <property type="molecule type" value="Genomic_DNA"/>
</dbReference>
<evidence type="ECO:0000256" key="5">
    <source>
        <dbReference type="ARBA" id="ARBA00022840"/>
    </source>
</evidence>
<dbReference type="Proteomes" id="UP000717624">
    <property type="component" value="Unassembled WGS sequence"/>
</dbReference>
<comment type="similarity">
    <text evidence="9">Belongs to the bacterial CoaD family.</text>
</comment>
<keyword evidence="3 9" id="KW-0548">Nucleotidyltransferase</keyword>
<keyword evidence="12" id="KW-1185">Reference proteome</keyword>
<feature type="binding site" evidence="9">
    <location>
        <begin position="88"/>
        <end position="90"/>
    </location>
    <ligand>
        <name>ATP</name>
        <dbReference type="ChEBI" id="CHEBI:30616"/>
    </ligand>
</feature>
<feature type="binding site" evidence="9">
    <location>
        <position position="9"/>
    </location>
    <ligand>
        <name>substrate</name>
    </ligand>
</feature>
<keyword evidence="7 9" id="KW-0173">Coenzyme A biosynthesis</keyword>
<dbReference type="InterPro" id="IPR001980">
    <property type="entry name" value="PPAT"/>
</dbReference>
<dbReference type="CDD" id="cd02163">
    <property type="entry name" value="PPAT"/>
    <property type="match status" value="1"/>
</dbReference>
<protein>
    <recommendedName>
        <fullName evidence="9">Phosphopantetheine adenylyltransferase</fullName>
        <ecNumber evidence="9">2.7.7.3</ecNumber>
    </recommendedName>
    <alternativeName>
        <fullName evidence="9">Dephospho-CoA pyrophosphorylase</fullName>
    </alternativeName>
    <alternativeName>
        <fullName evidence="9">Pantetheine-phosphate adenylyltransferase</fullName>
        <shortName evidence="9">PPAT</shortName>
    </alternativeName>
</protein>
<proteinExistence type="inferred from homology"/>
<evidence type="ECO:0000259" key="10">
    <source>
        <dbReference type="Pfam" id="PF01467"/>
    </source>
</evidence>
<dbReference type="InterPro" id="IPR004821">
    <property type="entry name" value="Cyt_trans-like"/>
</dbReference>
<evidence type="ECO:0000256" key="7">
    <source>
        <dbReference type="ARBA" id="ARBA00022993"/>
    </source>
</evidence>
<comment type="cofactor">
    <cofactor evidence="9">
        <name>Mg(2+)</name>
        <dbReference type="ChEBI" id="CHEBI:18420"/>
    </cofactor>
</comment>
<evidence type="ECO:0000313" key="11">
    <source>
        <dbReference type="EMBL" id="MBM7589463.1"/>
    </source>
</evidence>
<feature type="binding site" evidence="9">
    <location>
        <begin position="9"/>
        <end position="10"/>
    </location>
    <ligand>
        <name>ATP</name>
        <dbReference type="ChEBI" id="CHEBI:30616"/>
    </ligand>
</feature>
<dbReference type="PANTHER" id="PTHR21342">
    <property type="entry name" value="PHOSPHOPANTETHEINE ADENYLYLTRANSFERASE"/>
    <property type="match status" value="1"/>
</dbReference>
<dbReference type="GO" id="GO:0015937">
    <property type="term" value="P:coenzyme A biosynthetic process"/>
    <property type="evidence" value="ECO:0007669"/>
    <property type="project" value="UniProtKB-UniRule"/>
</dbReference>
<dbReference type="HAMAP" id="MF_00151">
    <property type="entry name" value="PPAT_bact"/>
    <property type="match status" value="1"/>
</dbReference>
<evidence type="ECO:0000256" key="1">
    <source>
        <dbReference type="ARBA" id="ARBA00022490"/>
    </source>
</evidence>
<dbReference type="InterPro" id="IPR014729">
    <property type="entry name" value="Rossmann-like_a/b/a_fold"/>
</dbReference>
<dbReference type="RefSeq" id="WP_204517172.1">
    <property type="nucleotide sequence ID" value="NZ_BAABIN010000013.1"/>
</dbReference>
<dbReference type="GO" id="GO:0005524">
    <property type="term" value="F:ATP binding"/>
    <property type="evidence" value="ECO:0007669"/>
    <property type="project" value="UniProtKB-KW"/>
</dbReference>
<feature type="site" description="Transition state stabilizer" evidence="9">
    <location>
        <position position="17"/>
    </location>
</feature>
<keyword evidence="2 9" id="KW-0808">Transferase</keyword>
<sequence length="161" mass="17677">MAIAVCSGSFDPVTNGHLDIIERSAKIFDKVIVAVLQNSQKTSLFSVEERVELLKAATSSLANVEIDSFGGLLVEYMQKKQAKVIVRGLRSAADFEYEQPIAAVNRKMAEEIETFFLMTNPAYAYLSSSIIKEMAKYGAKLDGLVPSVVEQALRGKFPPAR</sequence>